<organism evidence="2 3">
    <name type="scientific">Gnomoniopsis smithogilvyi</name>
    <dbReference type="NCBI Taxonomy" id="1191159"/>
    <lineage>
        <taxon>Eukaryota</taxon>
        <taxon>Fungi</taxon>
        <taxon>Dikarya</taxon>
        <taxon>Ascomycota</taxon>
        <taxon>Pezizomycotina</taxon>
        <taxon>Sordariomycetes</taxon>
        <taxon>Sordariomycetidae</taxon>
        <taxon>Diaporthales</taxon>
        <taxon>Gnomoniaceae</taxon>
        <taxon>Gnomoniopsis</taxon>
    </lineage>
</organism>
<proteinExistence type="predicted"/>
<dbReference type="AlphaFoldDB" id="A0A9W9CXH7"/>
<protein>
    <recommendedName>
        <fullName evidence="1">Glyoxalase-like domain-containing protein</fullName>
    </recommendedName>
</protein>
<feature type="domain" description="Glyoxalase-like" evidence="1">
    <location>
        <begin position="9"/>
        <end position="199"/>
    </location>
</feature>
<dbReference type="Gene3D" id="3.10.180.10">
    <property type="entry name" value="2,3-Dihydroxybiphenyl 1,2-Dioxygenase, domain 1"/>
    <property type="match status" value="1"/>
</dbReference>
<dbReference type="EMBL" id="JAPEVB010000003">
    <property type="protein sequence ID" value="KAJ4391265.1"/>
    <property type="molecule type" value="Genomic_DNA"/>
</dbReference>
<accession>A0A9W9CXH7</accession>
<evidence type="ECO:0000313" key="2">
    <source>
        <dbReference type="EMBL" id="KAJ4391265.1"/>
    </source>
</evidence>
<reference evidence="2" key="1">
    <citation type="submission" date="2022-10" db="EMBL/GenBank/DDBJ databases">
        <title>Tapping the CABI collections for fungal endophytes: first genome assemblies for Collariella, Neodidymelliopsis, Ascochyta clinopodiicola, Didymella pomorum, Didymosphaeria variabile, Neocosmospora piperis and Neocucurbitaria cava.</title>
        <authorList>
            <person name="Hill R."/>
        </authorList>
    </citation>
    <scope>NUCLEOTIDE SEQUENCE</scope>
    <source>
        <strain evidence="2">IMI 355082</strain>
    </source>
</reference>
<dbReference type="InterPro" id="IPR029068">
    <property type="entry name" value="Glyas_Bleomycin-R_OHBP_Dase"/>
</dbReference>
<dbReference type="PANTHER" id="PTHR40265">
    <property type="entry name" value="BLL2707 PROTEIN"/>
    <property type="match status" value="1"/>
</dbReference>
<evidence type="ECO:0000313" key="3">
    <source>
        <dbReference type="Proteomes" id="UP001140453"/>
    </source>
</evidence>
<name>A0A9W9CXH7_9PEZI</name>
<dbReference type="PANTHER" id="PTHR40265:SF1">
    <property type="entry name" value="GLYOXALASE-LIKE DOMAIN-CONTAINING PROTEIN"/>
    <property type="match status" value="1"/>
</dbReference>
<evidence type="ECO:0000259" key="1">
    <source>
        <dbReference type="Pfam" id="PF13468"/>
    </source>
</evidence>
<keyword evidence="3" id="KW-1185">Reference proteome</keyword>
<dbReference type="Pfam" id="PF13468">
    <property type="entry name" value="Glyoxalase_3"/>
    <property type="match status" value="1"/>
</dbReference>
<dbReference type="InterPro" id="IPR025870">
    <property type="entry name" value="Glyoxalase-like_dom"/>
</dbReference>
<dbReference type="OrthoDB" id="408973at2759"/>
<comment type="caution">
    <text evidence="2">The sequence shown here is derived from an EMBL/GenBank/DDBJ whole genome shotgun (WGS) entry which is preliminary data.</text>
</comment>
<dbReference type="Proteomes" id="UP001140453">
    <property type="component" value="Unassembled WGS sequence"/>
</dbReference>
<sequence>MASVASPILDHIVVLVTHDILLNLPSWLDEAFTVLNGGRHADGVTENKLILFQDGVYIELIAFVPGKDDERKSHRWGQRRQGHIIDWANTLHDEDDLAAIRSRVASADTGLKYDEPQSGGRVRPDGKELKWVTSAPTISDDSSKLNEFVGGEAPFWCLDRTPRDLRVPYQVEGNVQHPCGALGVAGVTVAIRDAQLFQKLKSFYDALRGEEGKELQQRPHGSVNAYVWKLGVPEAPNGQNGKRTLTLAQIDPEMTEKKHLDVYVELDLVGSSEGSVSGHLGDKQWPLKFNLKG</sequence>
<gene>
    <name evidence="2" type="ORF">N0V93_004882</name>
</gene>